<reference evidence="1 2" key="1">
    <citation type="submission" date="2016-10" db="EMBL/GenBank/DDBJ databases">
        <authorList>
            <person name="de Groot N.N."/>
        </authorList>
    </citation>
    <scope>NUCLEOTIDE SEQUENCE [LARGE SCALE GENOMIC DNA]</scope>
    <source>
        <strain evidence="1 2">IBRC-M10015</strain>
    </source>
</reference>
<proteinExistence type="predicted"/>
<dbReference type="Proteomes" id="UP000198856">
    <property type="component" value="Unassembled WGS sequence"/>
</dbReference>
<name>A0A1G8ZRM9_9EURY</name>
<dbReference type="Pfam" id="PF24451">
    <property type="entry name" value="DUF7567"/>
    <property type="match status" value="1"/>
</dbReference>
<sequence>MTVYIPAYWECNLVDGYFFLRTDRRHEFFERRRWVPAQPERATTTWNLHVDEKLRRDLPDGSARVKILGASGAYKVDWWSSEPGEDWVPVERGEFDDIEEPSEVSHLA</sequence>
<protein>
    <submittedName>
        <fullName evidence="1">Uncharacterized protein</fullName>
    </submittedName>
</protein>
<evidence type="ECO:0000313" key="2">
    <source>
        <dbReference type="Proteomes" id="UP000198856"/>
    </source>
</evidence>
<dbReference type="EMBL" id="FNFC01000033">
    <property type="protein sequence ID" value="SDK17718.1"/>
    <property type="molecule type" value="Genomic_DNA"/>
</dbReference>
<dbReference type="InterPro" id="IPR055989">
    <property type="entry name" value="DUF7567"/>
</dbReference>
<keyword evidence="2" id="KW-1185">Reference proteome</keyword>
<evidence type="ECO:0000313" key="1">
    <source>
        <dbReference type="EMBL" id="SDK17718.1"/>
    </source>
</evidence>
<gene>
    <name evidence="1" type="ORF">SAMN05216226_1332</name>
</gene>
<organism evidence="1 2">
    <name type="scientific">Halovenus aranensis</name>
    <dbReference type="NCBI Taxonomy" id="890420"/>
    <lineage>
        <taxon>Archaea</taxon>
        <taxon>Methanobacteriati</taxon>
        <taxon>Methanobacteriota</taxon>
        <taxon>Stenosarchaea group</taxon>
        <taxon>Halobacteria</taxon>
        <taxon>Halobacteriales</taxon>
        <taxon>Haloarculaceae</taxon>
        <taxon>Halovenus</taxon>
    </lineage>
</organism>
<dbReference type="AlphaFoldDB" id="A0A1G8ZRM9"/>
<accession>A0A1G8ZRM9</accession>